<gene>
    <name evidence="3" type="ORF">B0H67DRAFT_494077</name>
</gene>
<dbReference type="InterPro" id="IPR018200">
    <property type="entry name" value="USP_CS"/>
</dbReference>
<protein>
    <recommendedName>
        <fullName evidence="2">USP domain-containing protein</fullName>
    </recommendedName>
</protein>
<evidence type="ECO:0000313" key="3">
    <source>
        <dbReference type="EMBL" id="KAK0711215.1"/>
    </source>
</evidence>
<sequence length="2557" mass="287884">MAQASNGDESRERAVSSEPCSTRPNPFDDSEISSSRKRRRTSLNGDSRSRSVETVNSSQDSLALGDSAPEARSDSAMKIDTDPTTPTTPELQPPPSTVPPSGPRSSRVTINVRTPSRPLEVIPSSPPSPLPPNGPLPAAFDIGDTAGTADAVHISVEESELGMSRDDAVVDTPVSSVSDDSSPPAEIISVQPDDDTEFDTGDPEVTILGGFPRSVIHDPTTDLPFHENTETFPDTILRIAQYLPTHETVSKNLSNWIDCFLVYSRETPSPRVVESCHDNRELWLAVPDLVMYMIRKVSLPRNATIRQEVLGFYKCFAKLTAFFLKLDLKAIRSAIDNEQRSLPNLISPCYVQALGSLTRREDFQQLNTMDEPWQSGSDLTDILDAFQNFHTNLGGSLVYVKHLAQALADLVPQFLRLTEQLGHLCILTSNVLCLSHRRVHAMNPLTADQARGNLSRGYALFKVISAALGSIIEKHVNHLSHDGASNLLVSLTEIYQYCLSADRIVPTDIVREHRHSHPLIPLRNVSEAIAYHWKFTTYSKLIMSSQMQLRVMAVTAMCADLVTFYRKCQEPSEDGNSAFLQYVADFLLHTGLVSYILGPTCHPEITAESSNIVGFLLVSNTYTNEHTDELWQTVTSTQDPRVSDALIRMTGRITNLFPYEGLIYLCDKVNTVSVETFSPTMREFVECIFRHLILKIGFERTISDPAPYDLCVRLIRQASVLGPQSPVAFPDIQQFAIQKFKEILAHGPPPECRRDIYLDCLGDIARKTPFTFGSLWVLFLMIRPNMARELHILTSEHHLTRLLIDELEHAILSARRAGFSAVLTLPQSNPRKDLLNLVLYHEPLTISKDLGPRLWHLLVGAGAAGREDRDVAWQLLNSARKRTHGENAFTSTCFTEYLASLTPECFCLGALDFVREGVLSLVDDPTSILLDDDESADRAGIEQLWRMALTAPEGTIEQPAIYFLVNDVFVDSRSILAFSHHRAKRVHLALVNRCLRQLSSAAARLKAFSNGATNGDEDAMVMVATDEQVHKQELLFVRSLAVLREFHRLHQAKAHFSAPDLRSLILESPSDVEGDLAELKFQSFDGDIQTEVKPLTIGKRNTAASLLASLREATGFSNYRIYYRGKPFVPQESDICKSLEDLQIHTGVILVKRESDTPTSPTTKSRLGASPVEVEILGHFEELWEYLSMEEKLAEAIYSFLVKLPADEATLKGIEDPSTSYLDIFPPGQPFRSLYAVHVLLEHLTCQKGKATAESESCLGNPKATFLPYATSLSRATALVVSAILNQDVTGQCSSEERQIELTSSLMGCFVEILKDPYLPVSAAQFLDAPLLDRLVSITTMALTTNAPDGATKLAPLCLRSIFESCSVSRDFMSAFCEHAKVPRLVADVLLYNPRVAVRQIAASIVLEKVSGLSPRDREPDTATIKFRDFFWPLISGLVRPAVSHSGVSVELLELCLSMFKTLREARSPVLDIRKHLHEWTSLLLSYITCEDVTRPDNIDVVALTLIRLLHAILATEEFPVPREIFPAPGVARSIFWKHLFPPFDNGNKPFRPIINVESRSMLIEIIFALVEDDPTQLTWLLEDLNELVPVYPDEDDFYAYDLSQQFERSKAIRASCGYVGLRNLSNTCYLNSLFTQLFMNTDFRRFLLNAEVKDRNYAQNLLFQTQKLFGFMQSSIRRFINPEDCVGSIKTYEDGQIDIHNQMDVDEFYNLLFDRWEAQFLTTEEKREFRSFYGGQLVQQVASKECEHISEKLELFSAIQCDIKGKSSLQESLQAYVDGEVMDGENKYKCSTCDRHVDAVKRACLKDIPDNLIFHLKRFDFNLRTLQRSKINDYFAFPSKIDMRPYTIDHLSDPSEGKPGDIFELVGVLVHSGTAESGHYYSYVRERPSSSDSPTWVEFNDDVVSPWDPTMMEGSCFGGPDYRSHFENNGVVYDKTYSAYMLFYQRSSSLAKGQELLRRSRLASPLRVQVSQDLGQHIIEENLSLLRRHCLYDQSQIPFVNLALYQMKAVNQNRCTRDHAMEDLAITMALSHLDQVASRTKDIPDFFTLKERIEGMCLCVRCSLAVYKYFSQYTEALRMLVQKNPDNEVRQAVVDLVMRFLKTIKSEQPQYYGLPYPDSSEGSDGGELDPQETVLTGMMGIFRPLWDNFHINLRSWPEVFGFMLSFVKCGRNEAAVFLEQSFLRYLLLIVWADPNLDLPPQFSRMLTSVTRRMANRPPSYEAIIGLINVLTEKARFVYSDSGEPAGPESPEHRFDQSDDLEHPYFTRAEAKIIHCEWARGQGNIFTDKLISTNQNIVAVNSIIGNLIRQNIQMEEKVFRTLRNAISGQVTQHQSTPYLRVSSQVFCRVARRADLIAELINHVSQQCVVMQSPEGQAFLDFQRDVFDGPRHNSGESPEEILMSGYDNIPEWAPGLVGYSDPDVGTEAEAFLRDKLFRYGPSPVFENADPEGMRADKIVQTARNLGIRCLVYLRDNYIQRRLDVTTKVLAAMERITKECSKFYNLEDPTMDKSAQEFLHLNGAVMESLRRLTIEDLEEDGSGMFYSDSSSNASSITAG</sequence>
<feature type="compositionally biased region" description="Low complexity" evidence="1">
    <location>
        <begin position="171"/>
        <end position="185"/>
    </location>
</feature>
<dbReference type="FunFam" id="3.90.70.10:FF:000136">
    <property type="entry name" value="Ubiquitin C-terminal hydrolase, putative"/>
    <property type="match status" value="1"/>
</dbReference>
<comment type="caution">
    <text evidence="3">The sequence shown here is derived from an EMBL/GenBank/DDBJ whole genome shotgun (WGS) entry which is preliminary data.</text>
</comment>
<evidence type="ECO:0000259" key="2">
    <source>
        <dbReference type="PROSITE" id="PS50235"/>
    </source>
</evidence>
<dbReference type="EMBL" id="JAUKUA010000005">
    <property type="protein sequence ID" value="KAK0711215.1"/>
    <property type="molecule type" value="Genomic_DNA"/>
</dbReference>
<dbReference type="PROSITE" id="PS50235">
    <property type="entry name" value="USP_3"/>
    <property type="match status" value="1"/>
</dbReference>
<name>A0AA40DPW3_9PEZI</name>
<organism evidence="3 4">
    <name type="scientific">Lasiosphaeris hirsuta</name>
    <dbReference type="NCBI Taxonomy" id="260670"/>
    <lineage>
        <taxon>Eukaryota</taxon>
        <taxon>Fungi</taxon>
        <taxon>Dikarya</taxon>
        <taxon>Ascomycota</taxon>
        <taxon>Pezizomycotina</taxon>
        <taxon>Sordariomycetes</taxon>
        <taxon>Sordariomycetidae</taxon>
        <taxon>Sordariales</taxon>
        <taxon>Lasiosphaeriaceae</taxon>
        <taxon>Lasiosphaeris</taxon>
    </lineage>
</organism>
<dbReference type="GO" id="GO:0005829">
    <property type="term" value="C:cytosol"/>
    <property type="evidence" value="ECO:0007669"/>
    <property type="project" value="TreeGrafter"/>
</dbReference>
<dbReference type="PROSITE" id="PS00973">
    <property type="entry name" value="USP_2"/>
    <property type="match status" value="1"/>
</dbReference>
<feature type="compositionally biased region" description="Pro residues" evidence="1">
    <location>
        <begin position="91"/>
        <end position="102"/>
    </location>
</feature>
<dbReference type="GO" id="GO:0016579">
    <property type="term" value="P:protein deubiquitination"/>
    <property type="evidence" value="ECO:0007669"/>
    <property type="project" value="InterPro"/>
</dbReference>
<dbReference type="PANTHER" id="PTHR24006">
    <property type="entry name" value="UBIQUITIN CARBOXYL-TERMINAL HYDROLASE"/>
    <property type="match status" value="1"/>
</dbReference>
<dbReference type="InterPro" id="IPR038765">
    <property type="entry name" value="Papain-like_cys_pep_sf"/>
</dbReference>
<proteinExistence type="predicted"/>
<evidence type="ECO:0000313" key="4">
    <source>
        <dbReference type="Proteomes" id="UP001172102"/>
    </source>
</evidence>
<dbReference type="Pfam" id="PF12030">
    <property type="entry name" value="DUF3517"/>
    <property type="match status" value="1"/>
</dbReference>
<keyword evidence="4" id="KW-1185">Reference proteome</keyword>
<dbReference type="InterPro" id="IPR028889">
    <property type="entry name" value="USP"/>
</dbReference>
<dbReference type="CDD" id="cd02659">
    <property type="entry name" value="peptidase_C19C"/>
    <property type="match status" value="1"/>
</dbReference>
<dbReference type="InterPro" id="IPR050164">
    <property type="entry name" value="Peptidase_C19"/>
</dbReference>
<dbReference type="InterPro" id="IPR021905">
    <property type="entry name" value="DUF3517"/>
</dbReference>
<dbReference type="Gene3D" id="3.90.70.10">
    <property type="entry name" value="Cysteine proteinases"/>
    <property type="match status" value="1"/>
</dbReference>
<feature type="compositionally biased region" description="Basic and acidic residues" evidence="1">
    <location>
        <begin position="69"/>
        <end position="81"/>
    </location>
</feature>
<dbReference type="Pfam" id="PF00443">
    <property type="entry name" value="UCH"/>
    <property type="match status" value="1"/>
</dbReference>
<dbReference type="GO" id="GO:0004843">
    <property type="term" value="F:cysteine-type deubiquitinase activity"/>
    <property type="evidence" value="ECO:0007669"/>
    <property type="project" value="InterPro"/>
</dbReference>
<dbReference type="GO" id="GO:0005634">
    <property type="term" value="C:nucleus"/>
    <property type="evidence" value="ECO:0007669"/>
    <property type="project" value="TreeGrafter"/>
</dbReference>
<dbReference type="SUPFAM" id="SSF54001">
    <property type="entry name" value="Cysteine proteinases"/>
    <property type="match status" value="1"/>
</dbReference>
<feature type="compositionally biased region" description="Polar residues" evidence="1">
    <location>
        <begin position="42"/>
        <end position="61"/>
    </location>
</feature>
<reference evidence="3" key="1">
    <citation type="submission" date="2023-06" db="EMBL/GenBank/DDBJ databases">
        <title>Genome-scale phylogeny and comparative genomics of the fungal order Sordariales.</title>
        <authorList>
            <consortium name="Lawrence Berkeley National Laboratory"/>
            <person name="Hensen N."/>
            <person name="Bonometti L."/>
            <person name="Westerberg I."/>
            <person name="Brannstrom I.O."/>
            <person name="Guillou S."/>
            <person name="Cros-Aarteil S."/>
            <person name="Calhoun S."/>
            <person name="Haridas S."/>
            <person name="Kuo A."/>
            <person name="Mondo S."/>
            <person name="Pangilinan J."/>
            <person name="Riley R."/>
            <person name="Labutti K."/>
            <person name="Andreopoulos B."/>
            <person name="Lipzen A."/>
            <person name="Chen C."/>
            <person name="Yanf M."/>
            <person name="Daum C."/>
            <person name="Ng V."/>
            <person name="Clum A."/>
            <person name="Steindorff A."/>
            <person name="Ohm R."/>
            <person name="Martin F."/>
            <person name="Silar P."/>
            <person name="Natvig D."/>
            <person name="Lalanne C."/>
            <person name="Gautier V."/>
            <person name="Ament-Velasquez S.L."/>
            <person name="Kruys A."/>
            <person name="Hutchinson M.I."/>
            <person name="Powell A.J."/>
            <person name="Barry K."/>
            <person name="Miller A.N."/>
            <person name="Grigoriev I.V."/>
            <person name="Debuchy R."/>
            <person name="Gladieux P."/>
            <person name="Thoren M.H."/>
            <person name="Johannesson H."/>
        </authorList>
    </citation>
    <scope>NUCLEOTIDE SEQUENCE</scope>
    <source>
        <strain evidence="3">SMH4607-1</strain>
    </source>
</reference>
<feature type="region of interest" description="Disordered" evidence="1">
    <location>
        <begin position="171"/>
        <end position="198"/>
    </location>
</feature>
<feature type="region of interest" description="Disordered" evidence="1">
    <location>
        <begin position="1"/>
        <end position="132"/>
    </location>
</feature>
<dbReference type="PANTHER" id="PTHR24006:SF827">
    <property type="entry name" value="UBIQUITIN CARBOXYL-TERMINAL HYDROLASE 34"/>
    <property type="match status" value="1"/>
</dbReference>
<dbReference type="InterPro" id="IPR001394">
    <property type="entry name" value="Peptidase_C19_UCH"/>
</dbReference>
<feature type="domain" description="USP" evidence="2">
    <location>
        <begin position="1620"/>
        <end position="1948"/>
    </location>
</feature>
<dbReference type="Proteomes" id="UP001172102">
    <property type="component" value="Unassembled WGS sequence"/>
</dbReference>
<accession>A0AA40DPW3</accession>
<evidence type="ECO:0000256" key="1">
    <source>
        <dbReference type="SAM" id="MobiDB-lite"/>
    </source>
</evidence>